<feature type="transmembrane region" description="Helical" evidence="11">
    <location>
        <begin position="174"/>
        <end position="193"/>
    </location>
</feature>
<keyword evidence="6 11" id="KW-1133">Transmembrane helix</keyword>
<dbReference type="EMBL" id="CADCWH010000139">
    <property type="protein sequence ID" value="CAA9550766.1"/>
    <property type="molecule type" value="Genomic_DNA"/>
</dbReference>
<comment type="similarity">
    <text evidence="10">Belongs to the binding-protein-dependent transport system permease family. OppBC subfamily.</text>
</comment>
<dbReference type="GO" id="GO:0015099">
    <property type="term" value="F:nickel cation transmembrane transporter activity"/>
    <property type="evidence" value="ECO:0007669"/>
    <property type="project" value="InterPro"/>
</dbReference>
<proteinExistence type="inferred from homology"/>
<evidence type="ECO:0000256" key="6">
    <source>
        <dbReference type="ARBA" id="ARBA00022989"/>
    </source>
</evidence>
<name>A0A6J4UIV6_9BACT</name>
<dbReference type="InterPro" id="IPR050045">
    <property type="entry name" value="Opp2B"/>
</dbReference>
<dbReference type="PANTHER" id="PTHR43163:SF6">
    <property type="entry name" value="DIPEPTIDE TRANSPORT SYSTEM PERMEASE PROTEIN DPPB-RELATED"/>
    <property type="match status" value="1"/>
</dbReference>
<keyword evidence="2 11" id="KW-0813">Transport</keyword>
<evidence type="ECO:0000313" key="13">
    <source>
        <dbReference type="EMBL" id="CAA9550766.1"/>
    </source>
</evidence>
<dbReference type="Pfam" id="PF19300">
    <property type="entry name" value="BPD_transp_1_N"/>
    <property type="match status" value="1"/>
</dbReference>
<dbReference type="CDD" id="cd06261">
    <property type="entry name" value="TM_PBP2"/>
    <property type="match status" value="1"/>
</dbReference>
<reference evidence="13" key="1">
    <citation type="submission" date="2020-02" db="EMBL/GenBank/DDBJ databases">
        <authorList>
            <person name="Meier V. D."/>
        </authorList>
    </citation>
    <scope>NUCLEOTIDE SEQUENCE</scope>
    <source>
        <strain evidence="13">AVDCRST_MAG70</strain>
    </source>
</reference>
<feature type="transmembrane region" description="Helical" evidence="11">
    <location>
        <begin position="274"/>
        <end position="300"/>
    </location>
</feature>
<evidence type="ECO:0000256" key="4">
    <source>
        <dbReference type="ARBA" id="ARBA00022596"/>
    </source>
</evidence>
<keyword evidence="9 11" id="KW-0472">Membrane</keyword>
<dbReference type="InterPro" id="IPR035906">
    <property type="entry name" value="MetI-like_sf"/>
</dbReference>
<dbReference type="AlphaFoldDB" id="A0A6J4UIV6"/>
<keyword evidence="5 11" id="KW-0812">Transmembrane</keyword>
<keyword evidence="7" id="KW-0406">Ion transport</keyword>
<dbReference type="PANTHER" id="PTHR43163">
    <property type="entry name" value="DIPEPTIDE TRANSPORT SYSTEM PERMEASE PROTEIN DPPB-RELATED"/>
    <property type="match status" value="1"/>
</dbReference>
<dbReference type="InterPro" id="IPR000515">
    <property type="entry name" value="MetI-like"/>
</dbReference>
<keyword evidence="8" id="KW-0921">Nickel transport</keyword>
<dbReference type="GO" id="GO:0005886">
    <property type="term" value="C:plasma membrane"/>
    <property type="evidence" value="ECO:0007669"/>
    <property type="project" value="UniProtKB-SubCell"/>
</dbReference>
<keyword evidence="3" id="KW-1003">Cell membrane</keyword>
<organism evidence="13">
    <name type="scientific">uncultured Thermomicrobiales bacterium</name>
    <dbReference type="NCBI Taxonomy" id="1645740"/>
    <lineage>
        <taxon>Bacteria</taxon>
        <taxon>Pseudomonadati</taxon>
        <taxon>Thermomicrobiota</taxon>
        <taxon>Thermomicrobia</taxon>
        <taxon>Thermomicrobiales</taxon>
        <taxon>environmental samples</taxon>
    </lineage>
</organism>
<dbReference type="NCBIfam" id="NF045470">
    <property type="entry name" value="Opp2B"/>
    <property type="match status" value="1"/>
</dbReference>
<gene>
    <name evidence="13" type="ORF">AVDCRST_MAG70-904</name>
</gene>
<evidence type="ECO:0000256" key="7">
    <source>
        <dbReference type="ARBA" id="ARBA00023065"/>
    </source>
</evidence>
<feature type="transmembrane region" description="Helical" evidence="11">
    <location>
        <begin position="102"/>
        <end position="124"/>
    </location>
</feature>
<dbReference type="GO" id="GO:0071916">
    <property type="term" value="F:dipeptide transmembrane transporter activity"/>
    <property type="evidence" value="ECO:0007669"/>
    <property type="project" value="TreeGrafter"/>
</dbReference>
<evidence type="ECO:0000256" key="1">
    <source>
        <dbReference type="ARBA" id="ARBA00004651"/>
    </source>
</evidence>
<evidence type="ECO:0000256" key="2">
    <source>
        <dbReference type="ARBA" id="ARBA00022448"/>
    </source>
</evidence>
<evidence type="ECO:0000256" key="9">
    <source>
        <dbReference type="ARBA" id="ARBA00023136"/>
    </source>
</evidence>
<evidence type="ECO:0000256" key="11">
    <source>
        <dbReference type="RuleBase" id="RU363032"/>
    </source>
</evidence>
<evidence type="ECO:0000259" key="12">
    <source>
        <dbReference type="PROSITE" id="PS50928"/>
    </source>
</evidence>
<dbReference type="PROSITE" id="PS50928">
    <property type="entry name" value="ABC_TM1"/>
    <property type="match status" value="1"/>
</dbReference>
<dbReference type="Gene3D" id="1.10.3720.10">
    <property type="entry name" value="MetI-like"/>
    <property type="match status" value="1"/>
</dbReference>
<dbReference type="SUPFAM" id="SSF161098">
    <property type="entry name" value="MetI-like"/>
    <property type="match status" value="1"/>
</dbReference>
<feature type="transmembrane region" description="Helical" evidence="11">
    <location>
        <begin position="12"/>
        <end position="30"/>
    </location>
</feature>
<comment type="subcellular location">
    <subcellularLocation>
        <location evidence="1 11">Cell membrane</location>
        <topology evidence="1 11">Multi-pass membrane protein</topology>
    </subcellularLocation>
</comment>
<feature type="transmembrane region" description="Helical" evidence="11">
    <location>
        <begin position="232"/>
        <end position="254"/>
    </location>
</feature>
<protein>
    <submittedName>
        <fullName evidence="13">Dipeptide transport system permease protein DppB</fullName>
    </submittedName>
</protein>
<feature type="domain" description="ABC transmembrane type-1" evidence="12">
    <location>
        <begin position="96"/>
        <end position="297"/>
    </location>
</feature>
<accession>A0A6J4UIV6</accession>
<keyword evidence="4" id="KW-0533">Nickel</keyword>
<dbReference type="InterPro" id="IPR045621">
    <property type="entry name" value="BPD_transp_1_N"/>
</dbReference>
<evidence type="ECO:0000256" key="5">
    <source>
        <dbReference type="ARBA" id="ARBA00022692"/>
    </source>
</evidence>
<evidence type="ECO:0000256" key="8">
    <source>
        <dbReference type="ARBA" id="ARBA00023112"/>
    </source>
</evidence>
<feature type="transmembrane region" description="Helical" evidence="11">
    <location>
        <begin position="136"/>
        <end position="162"/>
    </location>
</feature>
<sequence>MVTIIGRRVMQAIPVLLGISVFTFLMLHLVPGDPVTAIAGDKPLSDERIAQIRHQYGLDRPLWVQYGDYMGGVLRGDLGSGLHSQRPVADSIREALWPTVQLTLAGLVVAVSLGVALGILAAMFHNSWVDSSAMALALLGVSMPVFYLGLLLLFAFSFHFHLFPATGLGGWQHLVLPAVAVGFASSAYVARLVRSSMLEVLRQDYIVTARAKGLVERFVVSRHALKNALIPTITYLGLQLAGLLSGAVVTETVFSRPGLGRVAVSAISNRDYPLIQGTVLVTAGIYVLVNLVVDLLYGIIDPRIRYD</sequence>
<evidence type="ECO:0000256" key="3">
    <source>
        <dbReference type="ARBA" id="ARBA00022475"/>
    </source>
</evidence>
<evidence type="ECO:0000256" key="10">
    <source>
        <dbReference type="ARBA" id="ARBA00024202"/>
    </source>
</evidence>
<dbReference type="Pfam" id="PF00528">
    <property type="entry name" value="BPD_transp_1"/>
    <property type="match status" value="1"/>
</dbReference>